<dbReference type="PANTHER" id="PTHR24148:SF73">
    <property type="entry name" value="HET DOMAIN PROTEIN (AFU_ORTHOLOGUE AFUA_8G01020)"/>
    <property type="match status" value="1"/>
</dbReference>
<dbReference type="InterPro" id="IPR010730">
    <property type="entry name" value="HET"/>
</dbReference>
<proteinExistence type="predicted"/>
<gene>
    <name evidence="2" type="ORF">GGP41_005830</name>
</gene>
<evidence type="ECO:0000313" key="2">
    <source>
        <dbReference type="EMBL" id="KAF5848437.1"/>
    </source>
</evidence>
<evidence type="ECO:0000259" key="1">
    <source>
        <dbReference type="Pfam" id="PF06985"/>
    </source>
</evidence>
<sequence length="641" mass="73797">MAHSFHPARDRPVFEHEKLDHNKRSIRLFKILPELSYDGLIQCELWHTTVEDEHDCLSYVWGPEGDEQEILVNGKSLQVRKNLWTFLNTIRPKYAISQRAIWTDYICIKQNSRSGHGKSSNSELNHQVAMMHKIYSGAREVVGWLGYSDRIERAFVFWRELNALKPETYHDTLRMWNNHLSKRNKELKKDWKELAGNSYWKRAWITQEILSARKFRLLANNSEVEVGKVPGISKLLPRHSLSYIHPQVYIRMQTFYTYLGALCESVKVVGSRFISLFHLLPGRESENPRDRIYSLRSIASDGASIAVDYDSSDKEVLFQLLEIFKHSLCPCFVAYMVQALELENCQEIFDASEQKRSLFEIKMKESLTTRISGASSHSQLEPLSTYYIRDLMTSLASEVRFYSPIDCMKRMYLNIKRFRGHDGKEKHAIKANHHEDWVEVPSTKTINELDLCEHSEQAVYYNCAIYLTAGVLISLLPILLKEPGSKDTYRLCRNARNAVGTDSSCKIVSSTASQERDPCCSKESCPNKVCIEVYQLGLSKQYIESEIQHGKWAADPAIIERFLSEDAPWVPSYIRDPSSSTIFPQLFADAGTQRGPKKRKASSSCDSMRVRKHSSCCLTECDDEIQENVSNRSYFGDLLVC</sequence>
<name>A0A8H5ZFS9_COCSA</name>
<protein>
    <recommendedName>
        <fullName evidence="1">Heterokaryon incompatibility domain-containing protein</fullName>
    </recommendedName>
</protein>
<reference evidence="2" key="1">
    <citation type="submission" date="2019-11" db="EMBL/GenBank/DDBJ databases">
        <title>Bipolaris sorokiniana Genome sequencing.</title>
        <authorList>
            <person name="Wang H."/>
        </authorList>
    </citation>
    <scope>NUCLEOTIDE SEQUENCE</scope>
</reference>
<dbReference type="AlphaFoldDB" id="A0A8H5ZFS9"/>
<dbReference type="InterPro" id="IPR052895">
    <property type="entry name" value="HetReg/Transcr_Mod"/>
</dbReference>
<accession>A0A8H5ZFS9</accession>
<evidence type="ECO:0000313" key="3">
    <source>
        <dbReference type="Proteomes" id="UP000624244"/>
    </source>
</evidence>
<comment type="caution">
    <text evidence="2">The sequence shown here is derived from an EMBL/GenBank/DDBJ whole genome shotgun (WGS) entry which is preliminary data.</text>
</comment>
<dbReference type="PANTHER" id="PTHR24148">
    <property type="entry name" value="ANKYRIN REPEAT DOMAIN-CONTAINING PROTEIN 39 HOMOLOG-RELATED"/>
    <property type="match status" value="1"/>
</dbReference>
<dbReference type="Proteomes" id="UP000624244">
    <property type="component" value="Unassembled WGS sequence"/>
</dbReference>
<dbReference type="EMBL" id="WNKQ01000011">
    <property type="protein sequence ID" value="KAF5848437.1"/>
    <property type="molecule type" value="Genomic_DNA"/>
</dbReference>
<dbReference type="Pfam" id="PF06985">
    <property type="entry name" value="HET"/>
    <property type="match status" value="1"/>
</dbReference>
<feature type="domain" description="Heterokaryon incompatibility" evidence="1">
    <location>
        <begin position="56"/>
        <end position="208"/>
    </location>
</feature>
<organism evidence="2 3">
    <name type="scientific">Cochliobolus sativus</name>
    <name type="common">Common root rot and spot blotch fungus</name>
    <name type="synonym">Bipolaris sorokiniana</name>
    <dbReference type="NCBI Taxonomy" id="45130"/>
    <lineage>
        <taxon>Eukaryota</taxon>
        <taxon>Fungi</taxon>
        <taxon>Dikarya</taxon>
        <taxon>Ascomycota</taxon>
        <taxon>Pezizomycotina</taxon>
        <taxon>Dothideomycetes</taxon>
        <taxon>Pleosporomycetidae</taxon>
        <taxon>Pleosporales</taxon>
        <taxon>Pleosporineae</taxon>
        <taxon>Pleosporaceae</taxon>
        <taxon>Bipolaris</taxon>
    </lineage>
</organism>